<evidence type="ECO:0000313" key="3">
    <source>
        <dbReference type="Proteomes" id="UP001065174"/>
    </source>
</evidence>
<dbReference type="Proteomes" id="UP001065174">
    <property type="component" value="Chromosome"/>
</dbReference>
<sequence length="326" mass="34190">MKRLIVGIDIGGTGTKLGLVDSLGEVIIEEKISTTGEHTFAEFITTLSKIVKQWLLAYPDYEIAGVGVGAPGGNFYTGCITDASNLPWKGSLPLVELLTAELNVPVVLSNDANAATMGEMIFGAAKGMKDFVMITLGTGLGSGIVTGGRLLIGAESLAAELGHVLIKGKGGGRACKCGRKGCLETYVSATGIKRTYLHLLASQGEQSRLSAVPFDQLEAKDIAQAALDGDEIAKKAFVTTGKILGRQLANMVSIVNPEAVFLFGGLASAGDLIFEPTKKYMDANMLNIYKAEVKILPSQLEGANAAIVGAASLVYQYEQDSKEVLA</sequence>
<organism evidence="2 3">
    <name type="scientific">Reichenbachiella agarivorans</name>
    <dbReference type="NCBI Taxonomy" id="2979464"/>
    <lineage>
        <taxon>Bacteria</taxon>
        <taxon>Pseudomonadati</taxon>
        <taxon>Bacteroidota</taxon>
        <taxon>Cytophagia</taxon>
        <taxon>Cytophagales</taxon>
        <taxon>Reichenbachiellaceae</taxon>
        <taxon>Reichenbachiella</taxon>
    </lineage>
</organism>
<gene>
    <name evidence="2" type="ORF">N6H18_00230</name>
</gene>
<evidence type="ECO:0000313" key="2">
    <source>
        <dbReference type="EMBL" id="UXP32401.1"/>
    </source>
</evidence>
<dbReference type="Gene3D" id="3.30.420.40">
    <property type="match status" value="2"/>
</dbReference>
<dbReference type="Pfam" id="PF00480">
    <property type="entry name" value="ROK"/>
    <property type="match status" value="1"/>
</dbReference>
<dbReference type="InterPro" id="IPR043129">
    <property type="entry name" value="ATPase_NBD"/>
</dbReference>
<dbReference type="PROSITE" id="PS01125">
    <property type="entry name" value="ROK"/>
    <property type="match status" value="1"/>
</dbReference>
<dbReference type="SUPFAM" id="SSF53067">
    <property type="entry name" value="Actin-like ATPase domain"/>
    <property type="match status" value="1"/>
</dbReference>
<name>A0ABY6CPF5_9BACT</name>
<proteinExistence type="inferred from homology"/>
<dbReference type="RefSeq" id="WP_262309836.1">
    <property type="nucleotide sequence ID" value="NZ_CP106679.1"/>
</dbReference>
<dbReference type="InterPro" id="IPR000600">
    <property type="entry name" value="ROK"/>
</dbReference>
<protein>
    <submittedName>
        <fullName evidence="2">ROK family protein</fullName>
    </submittedName>
</protein>
<dbReference type="PANTHER" id="PTHR18964">
    <property type="entry name" value="ROK (REPRESSOR, ORF, KINASE) FAMILY"/>
    <property type="match status" value="1"/>
</dbReference>
<keyword evidence="3" id="KW-1185">Reference proteome</keyword>
<dbReference type="EMBL" id="CP106679">
    <property type="protein sequence ID" value="UXP32401.1"/>
    <property type="molecule type" value="Genomic_DNA"/>
</dbReference>
<accession>A0ABY6CPF5</accession>
<comment type="similarity">
    <text evidence="1">Belongs to the ROK (NagC/XylR) family.</text>
</comment>
<reference evidence="2" key="1">
    <citation type="submission" date="2022-09" db="EMBL/GenBank/DDBJ databases">
        <title>Comparative genomics and taxonomic characterization of three novel marine species of genus Reichenbachiella exhibiting antioxidant and polysaccharide degradation activities.</title>
        <authorList>
            <person name="Muhammad N."/>
            <person name="Lee Y.-J."/>
            <person name="Ko J."/>
            <person name="Kim S.-G."/>
        </authorList>
    </citation>
    <scope>NUCLEOTIDE SEQUENCE</scope>
    <source>
        <strain evidence="2">BKB1-1</strain>
    </source>
</reference>
<dbReference type="InterPro" id="IPR049874">
    <property type="entry name" value="ROK_cs"/>
</dbReference>
<dbReference type="PANTHER" id="PTHR18964:SF149">
    <property type="entry name" value="BIFUNCTIONAL UDP-N-ACETYLGLUCOSAMINE 2-EPIMERASE_N-ACETYLMANNOSAMINE KINASE"/>
    <property type="match status" value="1"/>
</dbReference>
<evidence type="ECO:0000256" key="1">
    <source>
        <dbReference type="ARBA" id="ARBA00006479"/>
    </source>
</evidence>